<dbReference type="Pfam" id="PF12228">
    <property type="entry name" value="DUF3604"/>
    <property type="match status" value="1"/>
</dbReference>
<dbReference type="SUPFAM" id="SSF89550">
    <property type="entry name" value="PHP domain-like"/>
    <property type="match status" value="1"/>
</dbReference>
<evidence type="ECO:0000313" key="3">
    <source>
        <dbReference type="Proteomes" id="UP000186895"/>
    </source>
</evidence>
<dbReference type="EMBL" id="FTMN01000006">
    <property type="protein sequence ID" value="SIQ60173.1"/>
    <property type="molecule type" value="Genomic_DNA"/>
</dbReference>
<keyword evidence="1" id="KW-0732">Signal</keyword>
<evidence type="ECO:0000313" key="2">
    <source>
        <dbReference type="EMBL" id="SIQ60173.1"/>
    </source>
</evidence>
<sequence length="628" mass="69738">MKKTTLSVLISAALFSSAPMAEGTADPRSYSPMAGKDYPQQVYWGDTHLHTSYSFDAAMMGNKGLPPEDAYRFARGEEVRAHNGMIAKLNRPLDFLMVSDHAEYLGLVPMINAKNQDLLDDPVGARWAQLLNGGADEQLKALLEMNMDLATNQKRLVNSTVERTAWSDITAAADRYNEPGKFTAFIGYEWTTMPGGNNLHRVVMFADDASKAGQLLPFSAFDSEDPEALWEHLQKYEDMTGGRALAIPHNGNVSNGLMFSLTDRDGEPLTRAYAETRSRWEPVMEVTQIKGDGETHSKLSPDDEFADFETWDKGNLTATELKTEEMLPYEYARSALKLGLEQEAKLGVNPFKYGMIGSSDAHTSLSAVEENNFWGKFTLFEPSAKRAEIQGYTEGKQGKVYGLTIDESVASGYAAVWATENTRDALFDAIKRRETYATTGPRMTVRFFGGWDFAADEVNHADFVDRGYSKGVPMGADLTQAPAGKAPSFMVAASRDPEGANLDRIQIIKGWHDTDGSLQEKVYDIAWSDARQPEANGKLPAVGNTVDVDSATWSNSIGAAELASVWTDPDFDPAERAFYYVRVLQIPTPRWNVYDEHYFETELNTDKPDSIQERAYTSPIWYTPVTES</sequence>
<dbReference type="STRING" id="49186.SAMN05421647_106181"/>
<dbReference type="AlphaFoldDB" id="A0A1N6U3J6"/>
<dbReference type="InterPro" id="IPR016195">
    <property type="entry name" value="Pol/histidinol_Pase-like"/>
</dbReference>
<feature type="signal peptide" evidence="1">
    <location>
        <begin position="1"/>
        <end position="21"/>
    </location>
</feature>
<keyword evidence="3" id="KW-1185">Reference proteome</keyword>
<gene>
    <name evidence="2" type="ORF">SAMN05421647_106181</name>
</gene>
<dbReference type="RefSeq" id="WP_083703086.1">
    <property type="nucleotide sequence ID" value="NZ_FTMN01000006.1"/>
</dbReference>
<organism evidence="2 3">
    <name type="scientific">Marinobacterium stanieri</name>
    <dbReference type="NCBI Taxonomy" id="49186"/>
    <lineage>
        <taxon>Bacteria</taxon>
        <taxon>Pseudomonadati</taxon>
        <taxon>Pseudomonadota</taxon>
        <taxon>Gammaproteobacteria</taxon>
        <taxon>Oceanospirillales</taxon>
        <taxon>Oceanospirillaceae</taxon>
        <taxon>Marinobacterium</taxon>
    </lineage>
</organism>
<dbReference type="Proteomes" id="UP000186895">
    <property type="component" value="Unassembled WGS sequence"/>
</dbReference>
<dbReference type="InterPro" id="IPR022028">
    <property type="entry name" value="DUF3604"/>
</dbReference>
<protein>
    <recommendedName>
        <fullName evidence="4">DUF3604 domain-containing protein</fullName>
    </recommendedName>
</protein>
<reference evidence="2 3" key="1">
    <citation type="submission" date="2017-01" db="EMBL/GenBank/DDBJ databases">
        <authorList>
            <person name="Mah S.A."/>
            <person name="Swanson W.J."/>
            <person name="Moy G.W."/>
            <person name="Vacquier V.D."/>
        </authorList>
    </citation>
    <scope>NUCLEOTIDE SEQUENCE [LARGE SCALE GENOMIC DNA]</scope>
    <source>
        <strain evidence="2 3">DSM 7027</strain>
    </source>
</reference>
<proteinExistence type="predicted"/>
<name>A0A1N6U3J6_9GAMM</name>
<evidence type="ECO:0008006" key="4">
    <source>
        <dbReference type="Google" id="ProtNLM"/>
    </source>
</evidence>
<dbReference type="Gene3D" id="3.20.20.140">
    <property type="entry name" value="Metal-dependent hydrolases"/>
    <property type="match status" value="1"/>
</dbReference>
<feature type="chain" id="PRO_5013134073" description="DUF3604 domain-containing protein" evidence="1">
    <location>
        <begin position="22"/>
        <end position="628"/>
    </location>
</feature>
<accession>A0A1N6U3J6</accession>
<evidence type="ECO:0000256" key="1">
    <source>
        <dbReference type="SAM" id="SignalP"/>
    </source>
</evidence>